<keyword evidence="3" id="KW-1185">Reference proteome</keyword>
<dbReference type="RefSeq" id="WP_082922164.1">
    <property type="nucleotide sequence ID" value="NZ_BMIP01000003.1"/>
</dbReference>
<gene>
    <name evidence="2" type="ORF">GCM10010990_18050</name>
</gene>
<keyword evidence="1" id="KW-0812">Transmembrane</keyword>
<protein>
    <recommendedName>
        <fullName evidence="4">Egg lysin</fullName>
    </recommendedName>
</protein>
<feature type="transmembrane region" description="Helical" evidence="1">
    <location>
        <begin position="404"/>
        <end position="423"/>
    </location>
</feature>
<evidence type="ECO:0000313" key="3">
    <source>
        <dbReference type="Proteomes" id="UP000612349"/>
    </source>
</evidence>
<keyword evidence="1" id="KW-1133">Transmembrane helix</keyword>
<comment type="caution">
    <text evidence="2">The sequence shown here is derived from an EMBL/GenBank/DDBJ whole genome shotgun (WGS) entry which is preliminary data.</text>
</comment>
<dbReference type="Proteomes" id="UP000612349">
    <property type="component" value="Unassembled WGS sequence"/>
</dbReference>
<dbReference type="Pfam" id="PF11902">
    <property type="entry name" value="DUF3422"/>
    <property type="match status" value="1"/>
</dbReference>
<dbReference type="AlphaFoldDB" id="A0A916YZM3"/>
<reference evidence="2" key="1">
    <citation type="journal article" date="2014" name="Int. J. Syst. Evol. Microbiol.">
        <title>Complete genome sequence of Corynebacterium casei LMG S-19264T (=DSM 44701T), isolated from a smear-ripened cheese.</title>
        <authorList>
            <consortium name="US DOE Joint Genome Institute (JGI-PGF)"/>
            <person name="Walter F."/>
            <person name="Albersmeier A."/>
            <person name="Kalinowski J."/>
            <person name="Ruckert C."/>
        </authorList>
    </citation>
    <scope>NUCLEOTIDE SEQUENCE</scope>
    <source>
        <strain evidence="2">CGMCC 1.15360</strain>
    </source>
</reference>
<evidence type="ECO:0000256" key="1">
    <source>
        <dbReference type="SAM" id="Phobius"/>
    </source>
</evidence>
<evidence type="ECO:0008006" key="4">
    <source>
        <dbReference type="Google" id="ProtNLM"/>
    </source>
</evidence>
<dbReference type="EMBL" id="BMIP01000003">
    <property type="protein sequence ID" value="GGD68890.1"/>
    <property type="molecule type" value="Genomic_DNA"/>
</dbReference>
<organism evidence="2 3">
    <name type="scientific">Croceicoccus mobilis</name>
    <dbReference type="NCBI Taxonomy" id="1703339"/>
    <lineage>
        <taxon>Bacteria</taxon>
        <taxon>Pseudomonadati</taxon>
        <taxon>Pseudomonadota</taxon>
        <taxon>Alphaproteobacteria</taxon>
        <taxon>Sphingomonadales</taxon>
        <taxon>Erythrobacteraceae</taxon>
        <taxon>Croceicoccus</taxon>
    </lineage>
</organism>
<name>A0A916YZM3_9SPHN</name>
<dbReference type="InterPro" id="IPR021830">
    <property type="entry name" value="DUF3422"/>
</dbReference>
<sequence>MLKEHELRQTIVAEMHLRRWPVLEGECAIFQILRQLADDERDAEQAALRDLPAGGAIEESPNPRHLQGTLAEGVTFNWERHSEASVTTIYVWGRAQPALDPTVAPQVRAALDWALGLPGSVVRATRIAIVPDEERALALVPHYHFEPLDLVSCHIGPEATDNNGRQRGPARIWSDFLLREDGFGALLIAANWMHGADLSRTIQRLQELGNYRNMALLGFPVAQAGWKVLDRIETELSQLGERVSHPELTDDRLLEEVTSLSMQLMTETAASDYRMSATEAYATLVEERLEDLCIRPCAGFQSLEDFTQRRFQPAIRTCAAHRRRSALLADRTSQFISLFRSRVETRIENQNGRLLHSMERSIATQLRMQELVEGLSVVALSYYAIGLLGYVLKGIEKYVEGVPHALVLAALVPVCVIAIWYAIHAMKRRVLGH</sequence>
<proteinExistence type="predicted"/>
<feature type="transmembrane region" description="Helical" evidence="1">
    <location>
        <begin position="371"/>
        <end position="392"/>
    </location>
</feature>
<evidence type="ECO:0000313" key="2">
    <source>
        <dbReference type="EMBL" id="GGD68890.1"/>
    </source>
</evidence>
<dbReference type="OrthoDB" id="9767470at2"/>
<reference evidence="2" key="2">
    <citation type="submission" date="2020-09" db="EMBL/GenBank/DDBJ databases">
        <authorList>
            <person name="Sun Q."/>
            <person name="Zhou Y."/>
        </authorList>
    </citation>
    <scope>NUCLEOTIDE SEQUENCE</scope>
    <source>
        <strain evidence="2">CGMCC 1.15360</strain>
    </source>
</reference>
<keyword evidence="1" id="KW-0472">Membrane</keyword>
<accession>A0A916YZM3</accession>